<evidence type="ECO:0000256" key="1">
    <source>
        <dbReference type="ARBA" id="ARBA00004123"/>
    </source>
</evidence>
<dbReference type="PANTHER" id="PTHR15348:SF0">
    <property type="entry name" value="PROTEIN DEAD RINGER"/>
    <property type="match status" value="1"/>
</dbReference>
<feature type="domain" description="REKLES" evidence="8">
    <location>
        <begin position="256"/>
        <end position="371"/>
    </location>
</feature>
<dbReference type="InterPro" id="IPR045147">
    <property type="entry name" value="ARI3A/B/C"/>
</dbReference>
<dbReference type="PROSITE" id="PS51011">
    <property type="entry name" value="ARID"/>
    <property type="match status" value="1"/>
</dbReference>
<name>A0A6A7FU97_9CRUS</name>
<dbReference type="SMART" id="SM01014">
    <property type="entry name" value="ARID"/>
    <property type="match status" value="1"/>
</dbReference>
<dbReference type="SMART" id="SM00501">
    <property type="entry name" value="BRIGHT"/>
    <property type="match status" value="1"/>
</dbReference>
<dbReference type="InterPro" id="IPR023334">
    <property type="entry name" value="REKLES_domain"/>
</dbReference>
<feature type="compositionally biased region" description="Polar residues" evidence="6">
    <location>
        <begin position="320"/>
        <end position="344"/>
    </location>
</feature>
<reference evidence="9" key="1">
    <citation type="submission" date="2017-11" db="EMBL/GenBank/DDBJ databases">
        <title>The sensing device of the deep-sea amphipod.</title>
        <authorList>
            <person name="Kobayashi H."/>
            <person name="Nagahama T."/>
            <person name="Arai W."/>
            <person name="Sasagawa Y."/>
            <person name="Umeda M."/>
            <person name="Hayashi T."/>
            <person name="Nikaido I."/>
            <person name="Watanabe H."/>
            <person name="Oguri K."/>
            <person name="Kitazato H."/>
            <person name="Fujioka K."/>
            <person name="Kido Y."/>
            <person name="Takami H."/>
        </authorList>
    </citation>
    <scope>NUCLEOTIDE SEQUENCE</scope>
    <source>
        <tissue evidence="9">Whole body</tissue>
    </source>
</reference>
<dbReference type="Gene3D" id="1.10.150.60">
    <property type="entry name" value="ARID DNA-binding domain"/>
    <property type="match status" value="1"/>
</dbReference>
<dbReference type="EMBL" id="IACT01002799">
    <property type="protein sequence ID" value="LAC22058.1"/>
    <property type="molecule type" value="mRNA"/>
</dbReference>
<dbReference type="GO" id="GO:0003677">
    <property type="term" value="F:DNA binding"/>
    <property type="evidence" value="ECO:0007669"/>
    <property type="project" value="UniProtKB-KW"/>
</dbReference>
<keyword evidence="3" id="KW-0238">DNA-binding</keyword>
<evidence type="ECO:0000256" key="3">
    <source>
        <dbReference type="ARBA" id="ARBA00023125"/>
    </source>
</evidence>
<dbReference type="SUPFAM" id="SSF46774">
    <property type="entry name" value="ARID-like"/>
    <property type="match status" value="1"/>
</dbReference>
<sequence length="413" mass="45312">MKRKDFLDELFMFMQQRGTPINRLPIMAKQVLDLYELCNLVVSRGGLVDVINKKLWQEIIKGLKLPSSITSAAFTLRTQYMKYIYPFECEKNKLSNPQELQIAIDGNRREGRRSSYGESPYGGYGDLGQPGLINFPNLHNFGNLQRLHAPLSLVSRPQMNGNGVPTHSLVPQDLLRGGFFPGGGSPPGGAQQAMVDATRLKLWNLYNQNLAGGVGVPGGVMGNSMGVSMMPPHDDERNHNTSHHPLLPPHPPQREALNLDVKDEYDIGLRPNKKESPLSGEESNGLPPAAKRLHEDDHNSSREMPPTPTSSSSSSLPSNIIENNLHSGENIRPSNSNNTSHIQHNGQSLSINMEINGIQYKGVLFPQQAPTSPPRPQHHSNPLINSSLLPQLSGSPLLPSPASPIGLGCSRFR</sequence>
<comment type="subcellular location">
    <subcellularLocation>
        <location evidence="1">Nucleus</location>
    </subcellularLocation>
</comment>
<accession>A0A6A7FU97</accession>
<evidence type="ECO:0000256" key="2">
    <source>
        <dbReference type="ARBA" id="ARBA00023015"/>
    </source>
</evidence>
<dbReference type="GO" id="GO:0006357">
    <property type="term" value="P:regulation of transcription by RNA polymerase II"/>
    <property type="evidence" value="ECO:0007669"/>
    <property type="project" value="InterPro"/>
</dbReference>
<evidence type="ECO:0000256" key="5">
    <source>
        <dbReference type="ARBA" id="ARBA00023242"/>
    </source>
</evidence>
<dbReference type="Pfam" id="PF01388">
    <property type="entry name" value="ARID"/>
    <property type="match status" value="1"/>
</dbReference>
<feature type="region of interest" description="Disordered" evidence="6">
    <location>
        <begin position="269"/>
        <end position="344"/>
    </location>
</feature>
<feature type="domain" description="ARID" evidence="7">
    <location>
        <begin position="1"/>
        <end position="92"/>
    </location>
</feature>
<keyword evidence="5" id="KW-0539">Nucleus</keyword>
<dbReference type="PANTHER" id="PTHR15348">
    <property type="entry name" value="AT-RICH INTERACTIVE DOMAIN-CONTAINING PROTEIN ARID DOMAIN- CONTAINING PROTEIN DEAD RINGER PROTEIN B-CELL REGULATOR OF IGH TRANSCRIPTION BRIGHT"/>
    <property type="match status" value="1"/>
</dbReference>
<dbReference type="FunFam" id="1.10.150.60:FF:000007">
    <property type="entry name" value="AT-rich interactive domain-containing protein 3C"/>
    <property type="match status" value="1"/>
</dbReference>
<evidence type="ECO:0000256" key="4">
    <source>
        <dbReference type="ARBA" id="ARBA00023163"/>
    </source>
</evidence>
<dbReference type="AlphaFoldDB" id="A0A6A7FU97"/>
<protein>
    <submittedName>
        <fullName evidence="9">Protein dead ringer homolog</fullName>
    </submittedName>
</protein>
<evidence type="ECO:0000313" key="9">
    <source>
        <dbReference type="EMBL" id="LAC22058.1"/>
    </source>
</evidence>
<dbReference type="InterPro" id="IPR001606">
    <property type="entry name" value="ARID_dom"/>
</dbReference>
<dbReference type="InterPro" id="IPR036431">
    <property type="entry name" value="ARID_dom_sf"/>
</dbReference>
<organism evidence="9">
    <name type="scientific">Hirondellea gigas</name>
    <dbReference type="NCBI Taxonomy" id="1518452"/>
    <lineage>
        <taxon>Eukaryota</taxon>
        <taxon>Metazoa</taxon>
        <taxon>Ecdysozoa</taxon>
        <taxon>Arthropoda</taxon>
        <taxon>Crustacea</taxon>
        <taxon>Multicrustacea</taxon>
        <taxon>Malacostraca</taxon>
        <taxon>Eumalacostraca</taxon>
        <taxon>Peracarida</taxon>
        <taxon>Amphipoda</taxon>
        <taxon>Amphilochidea</taxon>
        <taxon>Lysianassida</taxon>
        <taxon>Lysianassidira</taxon>
        <taxon>Lysianassoidea</taxon>
        <taxon>Lysianassidae</taxon>
        <taxon>Hirondellea</taxon>
    </lineage>
</organism>
<feature type="compositionally biased region" description="Basic and acidic residues" evidence="6">
    <location>
        <begin position="292"/>
        <end position="301"/>
    </location>
</feature>
<proteinExistence type="evidence at transcript level"/>
<keyword evidence="4" id="KW-0804">Transcription</keyword>
<feature type="compositionally biased region" description="Low complexity" evidence="6">
    <location>
        <begin position="309"/>
        <end position="318"/>
    </location>
</feature>
<keyword evidence="2" id="KW-0805">Transcription regulation</keyword>
<feature type="region of interest" description="Disordered" evidence="6">
    <location>
        <begin position="225"/>
        <end position="254"/>
    </location>
</feature>
<evidence type="ECO:0000259" key="8">
    <source>
        <dbReference type="PROSITE" id="PS51486"/>
    </source>
</evidence>
<dbReference type="GO" id="GO:0005634">
    <property type="term" value="C:nucleus"/>
    <property type="evidence" value="ECO:0007669"/>
    <property type="project" value="UniProtKB-SubCell"/>
</dbReference>
<evidence type="ECO:0000259" key="7">
    <source>
        <dbReference type="PROSITE" id="PS51011"/>
    </source>
</evidence>
<dbReference type="PROSITE" id="PS51486">
    <property type="entry name" value="REKLES"/>
    <property type="match status" value="1"/>
</dbReference>
<feature type="region of interest" description="Disordered" evidence="6">
    <location>
        <begin position="365"/>
        <end position="388"/>
    </location>
</feature>
<evidence type="ECO:0000256" key="6">
    <source>
        <dbReference type="SAM" id="MobiDB-lite"/>
    </source>
</evidence>